<comment type="caution">
    <text evidence="1">The sequence shown here is derived from an EMBL/GenBank/DDBJ whole genome shotgun (WGS) entry which is preliminary data.</text>
</comment>
<accession>A0A0F9A4N8</accession>
<sequence length="40" mass="4308">METISIPLLEQPRLTSAADMETDGCILVGNEYETEDPGPA</sequence>
<name>A0A0F9A4N8_9ZZZZ</name>
<dbReference type="AlphaFoldDB" id="A0A0F9A4N8"/>
<organism evidence="1">
    <name type="scientific">marine sediment metagenome</name>
    <dbReference type="NCBI Taxonomy" id="412755"/>
    <lineage>
        <taxon>unclassified sequences</taxon>
        <taxon>metagenomes</taxon>
        <taxon>ecological metagenomes</taxon>
    </lineage>
</organism>
<evidence type="ECO:0000313" key="1">
    <source>
        <dbReference type="EMBL" id="KKL04529.1"/>
    </source>
</evidence>
<gene>
    <name evidence="1" type="ORF">LCGC14_2615180</name>
</gene>
<dbReference type="EMBL" id="LAZR01044488">
    <property type="protein sequence ID" value="KKL04529.1"/>
    <property type="molecule type" value="Genomic_DNA"/>
</dbReference>
<proteinExistence type="predicted"/>
<protein>
    <submittedName>
        <fullName evidence="1">Uncharacterized protein</fullName>
    </submittedName>
</protein>
<reference evidence="1" key="1">
    <citation type="journal article" date="2015" name="Nature">
        <title>Complex archaea that bridge the gap between prokaryotes and eukaryotes.</title>
        <authorList>
            <person name="Spang A."/>
            <person name="Saw J.H."/>
            <person name="Jorgensen S.L."/>
            <person name="Zaremba-Niedzwiedzka K."/>
            <person name="Martijn J."/>
            <person name="Lind A.E."/>
            <person name="van Eijk R."/>
            <person name="Schleper C."/>
            <person name="Guy L."/>
            <person name="Ettema T.J."/>
        </authorList>
    </citation>
    <scope>NUCLEOTIDE SEQUENCE</scope>
</reference>